<protein>
    <submittedName>
        <fullName evidence="10">TIGR01620 family protein</fullName>
    </submittedName>
</protein>
<dbReference type="NCBIfam" id="TIGR01620">
    <property type="entry name" value="hyp_HI0043"/>
    <property type="match status" value="1"/>
</dbReference>
<dbReference type="PANTHER" id="PTHR39342:SF1">
    <property type="entry name" value="UPF0283 MEMBRANE PROTEIN YCJF"/>
    <property type="match status" value="1"/>
</dbReference>
<organism evidence="10 11">
    <name type="scientific">Roseinatronobacter domitianus</name>
    <dbReference type="NCBI Taxonomy" id="2940293"/>
    <lineage>
        <taxon>Bacteria</taxon>
        <taxon>Pseudomonadati</taxon>
        <taxon>Pseudomonadota</taxon>
        <taxon>Alphaproteobacteria</taxon>
        <taxon>Rhodobacterales</taxon>
        <taxon>Paracoccaceae</taxon>
        <taxon>Roseinatronobacter</taxon>
    </lineage>
</organism>
<evidence type="ECO:0000256" key="2">
    <source>
        <dbReference type="ARBA" id="ARBA00008255"/>
    </source>
</evidence>
<keyword evidence="4" id="KW-0997">Cell inner membrane</keyword>
<keyword evidence="6 9" id="KW-1133">Transmembrane helix</keyword>
<dbReference type="InterPro" id="IPR006507">
    <property type="entry name" value="UPF0283"/>
</dbReference>
<feature type="region of interest" description="Disordered" evidence="8">
    <location>
        <begin position="1"/>
        <end position="32"/>
    </location>
</feature>
<evidence type="ECO:0000313" key="10">
    <source>
        <dbReference type="EMBL" id="MCL1627570.1"/>
    </source>
</evidence>
<feature type="transmembrane region" description="Helical" evidence="9">
    <location>
        <begin position="52"/>
        <end position="70"/>
    </location>
</feature>
<evidence type="ECO:0000256" key="1">
    <source>
        <dbReference type="ARBA" id="ARBA00004429"/>
    </source>
</evidence>
<keyword evidence="11" id="KW-1185">Reference proteome</keyword>
<keyword evidence="5 9" id="KW-0812">Transmembrane</keyword>
<evidence type="ECO:0000256" key="7">
    <source>
        <dbReference type="ARBA" id="ARBA00023136"/>
    </source>
</evidence>
<dbReference type="EMBL" id="JALZWP010000002">
    <property type="protein sequence ID" value="MCL1627570.1"/>
    <property type="molecule type" value="Genomic_DNA"/>
</dbReference>
<dbReference type="InterPro" id="IPR021147">
    <property type="entry name" value="DUF697"/>
</dbReference>
<keyword evidence="3" id="KW-1003">Cell membrane</keyword>
<evidence type="ECO:0000256" key="5">
    <source>
        <dbReference type="ARBA" id="ARBA00022692"/>
    </source>
</evidence>
<evidence type="ECO:0000256" key="9">
    <source>
        <dbReference type="SAM" id="Phobius"/>
    </source>
</evidence>
<gene>
    <name evidence="10" type="ORF">M3N55_02395</name>
</gene>
<comment type="caution">
    <text evidence="10">The sequence shown here is derived from an EMBL/GenBank/DDBJ whole genome shotgun (WGS) entry which is preliminary data.</text>
</comment>
<evidence type="ECO:0000256" key="4">
    <source>
        <dbReference type="ARBA" id="ARBA00022519"/>
    </source>
</evidence>
<sequence length="330" mass="34948">MSRGPTLIELDDTATDTPATAPQPPEDTPPTGAAMQATLALGRRRMSWLGRMGWAAALALLGMALSLAAWDFVTGLIARNPSLGWVAGGLLGLVALACLGVALREWAGFRRLRRLDDLRQLADRARHDDTRATALKLMDRLSGLYSARPEMRWHRDRLAELAPDKPDAEGLLHLTETTLLMPLDQAACAEVEAAARQVALLTAMLPMALVDVVAALAVNLRMIRRIAEIYGGRAGALGSIRLLRGVVAHLLATGAVAVGEDMLGTVASGGVVSKLSRRFGEGLVNGALTARLGIAAMSICRPLPFVAVQKPRTGAIMSTAVSGLFERANS</sequence>
<evidence type="ECO:0000256" key="8">
    <source>
        <dbReference type="SAM" id="MobiDB-lite"/>
    </source>
</evidence>
<name>A0ABT0LY84_9RHOB</name>
<feature type="transmembrane region" description="Helical" evidence="9">
    <location>
        <begin position="82"/>
        <end position="103"/>
    </location>
</feature>
<dbReference type="Proteomes" id="UP001202550">
    <property type="component" value="Unassembled WGS sequence"/>
</dbReference>
<dbReference type="RefSeq" id="WP_249056038.1">
    <property type="nucleotide sequence ID" value="NZ_JALZWP010000002.1"/>
</dbReference>
<evidence type="ECO:0000256" key="6">
    <source>
        <dbReference type="ARBA" id="ARBA00022989"/>
    </source>
</evidence>
<evidence type="ECO:0000313" key="11">
    <source>
        <dbReference type="Proteomes" id="UP001202550"/>
    </source>
</evidence>
<accession>A0ABT0LY84</accession>
<dbReference type="PANTHER" id="PTHR39342">
    <property type="entry name" value="UPF0283 MEMBRANE PROTEIN YCJF"/>
    <property type="match status" value="1"/>
</dbReference>
<reference evidence="10 11" key="1">
    <citation type="submission" date="2022-05" db="EMBL/GenBank/DDBJ databases">
        <title>Seasonal and diel survey of microbial diversity of the Tyrrhenian coast.</title>
        <authorList>
            <person name="Gattoni G."/>
            <person name="Corral P."/>
        </authorList>
    </citation>
    <scope>NUCLEOTIDE SEQUENCE [LARGE SCALE GENOMIC DNA]</scope>
    <source>
        <strain evidence="10 11">V10</strain>
    </source>
</reference>
<keyword evidence="7 9" id="KW-0472">Membrane</keyword>
<comment type="similarity">
    <text evidence="2">Belongs to the UPF0283 family.</text>
</comment>
<dbReference type="Pfam" id="PF05128">
    <property type="entry name" value="DUF697"/>
    <property type="match status" value="1"/>
</dbReference>
<proteinExistence type="inferred from homology"/>
<evidence type="ECO:0000256" key="3">
    <source>
        <dbReference type="ARBA" id="ARBA00022475"/>
    </source>
</evidence>
<comment type="subcellular location">
    <subcellularLocation>
        <location evidence="1">Cell inner membrane</location>
        <topology evidence="1">Multi-pass membrane protein</topology>
    </subcellularLocation>
</comment>